<comment type="caution">
    <text evidence="4">The sequence shown here is derived from an EMBL/GenBank/DDBJ whole genome shotgun (WGS) entry which is preliminary data.</text>
</comment>
<dbReference type="InterPro" id="IPR036770">
    <property type="entry name" value="Ankyrin_rpt-contain_sf"/>
</dbReference>
<dbReference type="EMBL" id="LODT01000039">
    <property type="protein sequence ID" value="KYQ89680.1"/>
    <property type="molecule type" value="Genomic_DNA"/>
</dbReference>
<evidence type="ECO:0000313" key="4">
    <source>
        <dbReference type="EMBL" id="KYQ89680.1"/>
    </source>
</evidence>
<evidence type="ECO:0000256" key="2">
    <source>
        <dbReference type="ARBA" id="ARBA00023043"/>
    </source>
</evidence>
<dbReference type="PRINTS" id="PR01415">
    <property type="entry name" value="ANKYRIN"/>
</dbReference>
<dbReference type="SMART" id="SM00248">
    <property type="entry name" value="ANK"/>
    <property type="match status" value="5"/>
</dbReference>
<keyword evidence="2 3" id="KW-0040">ANK repeat</keyword>
<feature type="repeat" description="ANK" evidence="3">
    <location>
        <begin position="77"/>
        <end position="109"/>
    </location>
</feature>
<dbReference type="Gene3D" id="1.25.40.20">
    <property type="entry name" value="Ankyrin repeat-containing domain"/>
    <property type="match status" value="2"/>
</dbReference>
<reference evidence="4 5" key="1">
    <citation type="submission" date="2015-12" db="EMBL/GenBank/DDBJ databases">
        <title>Dictyostelia acquired genes for synthesis and detection of signals that induce cell-type specialization by lateral gene transfer from prokaryotes.</title>
        <authorList>
            <person name="Gloeckner G."/>
            <person name="Schaap P."/>
        </authorList>
    </citation>
    <scope>NUCLEOTIDE SEQUENCE [LARGE SCALE GENOMIC DNA]</scope>
    <source>
        <strain evidence="4 5">TK</strain>
    </source>
</reference>
<feature type="repeat" description="ANK" evidence="3">
    <location>
        <begin position="142"/>
        <end position="175"/>
    </location>
</feature>
<feature type="repeat" description="ANK" evidence="3">
    <location>
        <begin position="176"/>
        <end position="208"/>
    </location>
</feature>
<dbReference type="OrthoDB" id="539213at2759"/>
<sequence>MSKYKTNGTKEDEFIEECKKGSLEKIKKFIEEDKVKPDIVDEDERTGLHWAAAGGHLAIVQYLVNQCNQSVNTIDDGGWSPLLSATSSGHINMVKVLLEFGANPNDTNDTKKSPLHYASSKNRVDIVDLLLDYGAKSFKDSNGMAPIHRAAAIGSVEVIKRLLTKAKVNIDSQDSQGDTAAHIAAESNYENVIELLLENNADMTIENSDHKTPIDITSSQTIKYIIKEWKK</sequence>
<dbReference type="STRING" id="361077.A0A151Z6U2"/>
<evidence type="ECO:0000256" key="3">
    <source>
        <dbReference type="PROSITE-ProRule" id="PRU00023"/>
    </source>
</evidence>
<keyword evidence="1" id="KW-0677">Repeat</keyword>
<feature type="repeat" description="ANK" evidence="3">
    <location>
        <begin position="110"/>
        <end position="142"/>
    </location>
</feature>
<dbReference type="Pfam" id="PF12796">
    <property type="entry name" value="Ank_2"/>
    <property type="match status" value="2"/>
</dbReference>
<evidence type="ECO:0000313" key="5">
    <source>
        <dbReference type="Proteomes" id="UP000076078"/>
    </source>
</evidence>
<accession>A0A151Z6U2</accession>
<dbReference type="PANTHER" id="PTHR24166">
    <property type="entry name" value="ROLLING PEBBLES, ISOFORM B"/>
    <property type="match status" value="1"/>
</dbReference>
<dbReference type="PANTHER" id="PTHR24166:SF48">
    <property type="entry name" value="PROTEIN VAPYRIN"/>
    <property type="match status" value="1"/>
</dbReference>
<dbReference type="Proteomes" id="UP000076078">
    <property type="component" value="Unassembled WGS sequence"/>
</dbReference>
<dbReference type="InterPro" id="IPR050889">
    <property type="entry name" value="Dendritic_Spine_Reg/Scaffold"/>
</dbReference>
<name>A0A151Z6U2_TIELA</name>
<keyword evidence="5" id="KW-1185">Reference proteome</keyword>
<dbReference type="OMA" id="WAVAYNR"/>
<dbReference type="InterPro" id="IPR002110">
    <property type="entry name" value="Ankyrin_rpt"/>
</dbReference>
<dbReference type="PROSITE" id="PS50297">
    <property type="entry name" value="ANK_REP_REGION"/>
    <property type="match status" value="4"/>
</dbReference>
<gene>
    <name evidence="4" type="ORF">DLAC_09647</name>
</gene>
<dbReference type="SUPFAM" id="SSF48403">
    <property type="entry name" value="Ankyrin repeat"/>
    <property type="match status" value="1"/>
</dbReference>
<dbReference type="PROSITE" id="PS50088">
    <property type="entry name" value="ANK_REPEAT"/>
    <property type="match status" value="4"/>
</dbReference>
<dbReference type="InParanoid" id="A0A151Z6U2"/>
<dbReference type="AlphaFoldDB" id="A0A151Z6U2"/>
<evidence type="ECO:0000256" key="1">
    <source>
        <dbReference type="ARBA" id="ARBA00022737"/>
    </source>
</evidence>
<proteinExistence type="predicted"/>
<protein>
    <submittedName>
        <fullName evidence="4">Ankyrin repeat-containing protein</fullName>
    </submittedName>
</protein>
<organism evidence="4 5">
    <name type="scientific">Tieghemostelium lacteum</name>
    <name type="common">Slime mold</name>
    <name type="synonym">Dictyostelium lacteum</name>
    <dbReference type="NCBI Taxonomy" id="361077"/>
    <lineage>
        <taxon>Eukaryota</taxon>
        <taxon>Amoebozoa</taxon>
        <taxon>Evosea</taxon>
        <taxon>Eumycetozoa</taxon>
        <taxon>Dictyostelia</taxon>
        <taxon>Dictyosteliales</taxon>
        <taxon>Raperosteliaceae</taxon>
        <taxon>Tieghemostelium</taxon>
    </lineage>
</organism>